<dbReference type="OrthoDB" id="5409271at2759"/>
<evidence type="ECO:0000256" key="1">
    <source>
        <dbReference type="SAM" id="MobiDB-lite"/>
    </source>
</evidence>
<proteinExistence type="predicted"/>
<name>A0A5N6UQ17_ASPTM</name>
<organism evidence="2 3">
    <name type="scientific">Aspergillus tamarii</name>
    <dbReference type="NCBI Taxonomy" id="41984"/>
    <lineage>
        <taxon>Eukaryota</taxon>
        <taxon>Fungi</taxon>
        <taxon>Dikarya</taxon>
        <taxon>Ascomycota</taxon>
        <taxon>Pezizomycotina</taxon>
        <taxon>Eurotiomycetes</taxon>
        <taxon>Eurotiomycetidae</taxon>
        <taxon>Eurotiales</taxon>
        <taxon>Aspergillaceae</taxon>
        <taxon>Aspergillus</taxon>
        <taxon>Aspergillus subgen. Circumdati</taxon>
    </lineage>
</organism>
<dbReference type="Proteomes" id="UP000326950">
    <property type="component" value="Unassembled WGS sequence"/>
</dbReference>
<evidence type="ECO:0000313" key="2">
    <source>
        <dbReference type="EMBL" id="KAE8160666.1"/>
    </source>
</evidence>
<accession>A0A5N6UQ17</accession>
<reference evidence="2 3" key="1">
    <citation type="submission" date="2019-04" db="EMBL/GenBank/DDBJ databases">
        <title>Friends and foes A comparative genomics study of 23 Aspergillus species from section Flavi.</title>
        <authorList>
            <consortium name="DOE Joint Genome Institute"/>
            <person name="Kjaerbolling I."/>
            <person name="Vesth T."/>
            <person name="Frisvad J.C."/>
            <person name="Nybo J.L."/>
            <person name="Theobald S."/>
            <person name="Kildgaard S."/>
            <person name="Isbrandt T."/>
            <person name="Kuo A."/>
            <person name="Sato A."/>
            <person name="Lyhne E.K."/>
            <person name="Kogle M.E."/>
            <person name="Wiebenga A."/>
            <person name="Kun R.S."/>
            <person name="Lubbers R.J."/>
            <person name="Makela M.R."/>
            <person name="Barry K."/>
            <person name="Chovatia M."/>
            <person name="Clum A."/>
            <person name="Daum C."/>
            <person name="Haridas S."/>
            <person name="He G."/>
            <person name="LaButti K."/>
            <person name="Lipzen A."/>
            <person name="Mondo S."/>
            <person name="Riley R."/>
            <person name="Salamov A."/>
            <person name="Simmons B.A."/>
            <person name="Magnuson J.K."/>
            <person name="Henrissat B."/>
            <person name="Mortensen U.H."/>
            <person name="Larsen T.O."/>
            <person name="Devries R.P."/>
            <person name="Grigoriev I.V."/>
            <person name="Machida M."/>
            <person name="Baker S.E."/>
            <person name="Andersen M.R."/>
        </authorList>
    </citation>
    <scope>NUCLEOTIDE SEQUENCE [LARGE SCALE GENOMIC DNA]</scope>
    <source>
        <strain evidence="2 3">CBS 117626</strain>
    </source>
</reference>
<feature type="region of interest" description="Disordered" evidence="1">
    <location>
        <begin position="246"/>
        <end position="265"/>
    </location>
</feature>
<dbReference type="AlphaFoldDB" id="A0A5N6UQ17"/>
<gene>
    <name evidence="2" type="ORF">BDV40DRAFT_289980</name>
</gene>
<evidence type="ECO:0000313" key="3">
    <source>
        <dbReference type="Proteomes" id="UP000326950"/>
    </source>
</evidence>
<protein>
    <submittedName>
        <fullName evidence="2">Uncharacterized protein</fullName>
    </submittedName>
</protein>
<feature type="region of interest" description="Disordered" evidence="1">
    <location>
        <begin position="1"/>
        <end position="38"/>
    </location>
</feature>
<feature type="region of interest" description="Disordered" evidence="1">
    <location>
        <begin position="99"/>
        <end position="138"/>
    </location>
</feature>
<dbReference type="EMBL" id="ML738654">
    <property type="protein sequence ID" value="KAE8160666.1"/>
    <property type="molecule type" value="Genomic_DNA"/>
</dbReference>
<keyword evidence="3" id="KW-1185">Reference proteome</keyword>
<sequence>MLPPSGSLLHQLQKPAEARAVAQNQMRASPPPLYSRSNVPDVALAENELIDKDEPEDADDGDECMSWESVPSNGNRHHHTPVNIHIDASINVRGDGNTLIIPSVAGPQQDNKPTTSSSLPSSTMQQQQQSAQRHRQTKLTGMATSIITALGRASLLHLTKDVSLQVEININSGIKIEGSRNVICPGSSLSPGRSLANRHYVQISRVGSLHEMDRKRRADSVRPSSSVEYLDCEAFIRFETEHVTDASHAGGIGDAPRKKSVMSDA</sequence>
<feature type="compositionally biased region" description="Low complexity" evidence="1">
    <location>
        <begin position="114"/>
        <end position="131"/>
    </location>
</feature>